<reference evidence="1" key="1">
    <citation type="submission" date="2018-11" db="EMBL/GenBank/DDBJ databases">
        <title>Characterization of mobile element carrying drug resistance determinants of Streptococcus suis from China.</title>
        <authorList>
            <person name="Zheng H."/>
        </authorList>
    </citation>
    <scope>NUCLEOTIDE SEQUENCE</scope>
</reference>
<organism evidence="1">
    <name type="scientific">Streptococcus suis</name>
    <dbReference type="NCBI Taxonomy" id="1307"/>
    <lineage>
        <taxon>Bacteria</taxon>
        <taxon>Bacillati</taxon>
        <taxon>Bacillota</taxon>
        <taxon>Bacilli</taxon>
        <taxon>Lactobacillales</taxon>
        <taxon>Streptococcaceae</taxon>
        <taxon>Streptococcus</taxon>
    </lineage>
</organism>
<protein>
    <submittedName>
        <fullName evidence="1">Uncharacterized protein</fullName>
    </submittedName>
</protein>
<accession>A0A6G6AVE8</accession>
<dbReference type="AlphaFoldDB" id="A0A6G6AVE8"/>
<evidence type="ECO:0000313" key="1">
    <source>
        <dbReference type="EMBL" id="QID26316.1"/>
    </source>
</evidence>
<name>A0A6G6AVE8_STRSU</name>
<dbReference type="EMBL" id="MK211818">
    <property type="protein sequence ID" value="QID26316.1"/>
    <property type="molecule type" value="Genomic_DNA"/>
</dbReference>
<gene>
    <name evidence="1" type="ORF">YS162-GM000058</name>
</gene>
<proteinExistence type="predicted"/>
<sequence length="96" mass="11156">MVINSPSFLFYVATNCHSLLDTRALNEHDKNRSFDEELSVLGETLFFVQLVAQVQYHHKKESLILLSQCIKEKEKKLSVAQPITSEEYLKIKKEED</sequence>